<dbReference type="InterPro" id="IPR036890">
    <property type="entry name" value="HATPase_C_sf"/>
</dbReference>
<dbReference type="Gene3D" id="3.40.50.2300">
    <property type="match status" value="1"/>
</dbReference>
<comment type="caution">
    <text evidence="11">The sequence shown here is derived from an EMBL/GenBank/DDBJ whole genome shotgun (WGS) entry which is preliminary data.</text>
</comment>
<organism evidence="11 12">
    <name type="scientific">Inhella proteolytica</name>
    <dbReference type="NCBI Taxonomy" id="2795029"/>
    <lineage>
        <taxon>Bacteria</taxon>
        <taxon>Pseudomonadati</taxon>
        <taxon>Pseudomonadota</taxon>
        <taxon>Betaproteobacteria</taxon>
        <taxon>Burkholderiales</taxon>
        <taxon>Sphaerotilaceae</taxon>
        <taxon>Inhella</taxon>
    </lineage>
</organism>
<dbReference type="CDD" id="cd00082">
    <property type="entry name" value="HisKA"/>
    <property type="match status" value="1"/>
</dbReference>
<keyword evidence="8" id="KW-0472">Membrane</keyword>
<feature type="transmembrane region" description="Helical" evidence="8">
    <location>
        <begin position="175"/>
        <end position="193"/>
    </location>
</feature>
<gene>
    <name evidence="11" type="ORF">I7X39_06980</name>
</gene>
<keyword evidence="3 7" id="KW-0597">Phosphoprotein</keyword>
<dbReference type="Gene3D" id="3.30.565.10">
    <property type="entry name" value="Histidine kinase-like ATPase, C-terminal domain"/>
    <property type="match status" value="1"/>
</dbReference>
<dbReference type="SUPFAM" id="SSF47384">
    <property type="entry name" value="Homodimeric domain of signal transducing histidine kinase"/>
    <property type="match status" value="1"/>
</dbReference>
<evidence type="ECO:0000256" key="4">
    <source>
        <dbReference type="ARBA" id="ARBA00022679"/>
    </source>
</evidence>
<dbReference type="InterPro" id="IPR011006">
    <property type="entry name" value="CheY-like_superfamily"/>
</dbReference>
<dbReference type="PROSITE" id="PS50110">
    <property type="entry name" value="RESPONSE_REGULATORY"/>
    <property type="match status" value="1"/>
</dbReference>
<dbReference type="PRINTS" id="PR00344">
    <property type="entry name" value="BCTRLSENSOR"/>
</dbReference>
<dbReference type="Proteomes" id="UP000613266">
    <property type="component" value="Unassembled WGS sequence"/>
</dbReference>
<dbReference type="Gene3D" id="1.10.287.130">
    <property type="match status" value="1"/>
</dbReference>
<dbReference type="AlphaFoldDB" id="A0A931J4C3"/>
<evidence type="ECO:0000256" key="2">
    <source>
        <dbReference type="ARBA" id="ARBA00012438"/>
    </source>
</evidence>
<keyword evidence="12" id="KW-1185">Reference proteome</keyword>
<keyword evidence="8" id="KW-1133">Transmembrane helix</keyword>
<keyword evidence="6" id="KW-0902">Two-component regulatory system</keyword>
<dbReference type="InterPro" id="IPR001789">
    <property type="entry name" value="Sig_transdc_resp-reg_receiver"/>
</dbReference>
<name>A0A931J4C3_9BURK</name>
<keyword evidence="4" id="KW-0808">Transferase</keyword>
<dbReference type="GO" id="GO:0000155">
    <property type="term" value="F:phosphorelay sensor kinase activity"/>
    <property type="evidence" value="ECO:0007669"/>
    <property type="project" value="InterPro"/>
</dbReference>
<evidence type="ECO:0000259" key="10">
    <source>
        <dbReference type="PROSITE" id="PS50110"/>
    </source>
</evidence>
<dbReference type="EC" id="2.7.13.3" evidence="2"/>
<dbReference type="SMART" id="SM00387">
    <property type="entry name" value="HATPase_c"/>
    <property type="match status" value="1"/>
</dbReference>
<sequence>MRPLIGRAVTAPAEDGALNPAQLEQLQAERLLLLREGVRQVRGPRFLVDLAVAWAAYQAGAGWGAWIYLGVMTLGLWGRSLLLEHGLAAGWAPGRILRQMTTVLAALGLVHAGLFVLVFLQPHSHWHYLLTMVLVGNAAGAVATVAGDVRAYLLWVAIYGGSLGLGWLARGTQEGLIVAGLLVLMFGVLVRHVHGEGRAQVRLVRLADELRSARDRAERASESKTRFFAAASHDLRQPLTALSYHVATVQALASQQKDERLAQVGAGLRRALQDSQALLNSLMEVSQLDAGAVAVQAEDVDLVELLRRCADDYAPQASQQGLAFDCVLPELPPGEPLRVYTDPALLRRILSNLFSNALKFTAQGRICLMLLREGERAALCVQDSGPGIPPELQERVFEEFFQINNSGRNRAQGLGLGLAIVRRLVNLLGLELRLESQPGQGSCFTLWLPLGSSQATHAPAALAGSTTPGGPGHRLLVVDDEVAIRDALAELLMTLGWSVRTASGVTEALSCLSPQWQPEALVLDYRLRDEVTGLDALEALRAQGCEAPAWVITGETTPERVQTLLAAGLPVRHKPVDGLALAHEISATLRGAKAAR</sequence>
<evidence type="ECO:0000259" key="9">
    <source>
        <dbReference type="PROSITE" id="PS50109"/>
    </source>
</evidence>
<dbReference type="InterPro" id="IPR003661">
    <property type="entry name" value="HisK_dim/P_dom"/>
</dbReference>
<evidence type="ECO:0000256" key="3">
    <source>
        <dbReference type="ARBA" id="ARBA00022553"/>
    </source>
</evidence>
<dbReference type="InterPro" id="IPR005467">
    <property type="entry name" value="His_kinase_dom"/>
</dbReference>
<dbReference type="PROSITE" id="PS50109">
    <property type="entry name" value="HIS_KIN"/>
    <property type="match status" value="1"/>
</dbReference>
<dbReference type="Pfam" id="PF02518">
    <property type="entry name" value="HATPase_c"/>
    <property type="match status" value="1"/>
</dbReference>
<feature type="transmembrane region" description="Helical" evidence="8">
    <location>
        <begin position="152"/>
        <end position="169"/>
    </location>
</feature>
<dbReference type="SMART" id="SM00448">
    <property type="entry name" value="REC"/>
    <property type="match status" value="1"/>
</dbReference>
<protein>
    <recommendedName>
        <fullName evidence="2">histidine kinase</fullName>
        <ecNumber evidence="2">2.7.13.3</ecNumber>
    </recommendedName>
</protein>
<dbReference type="InterPro" id="IPR004358">
    <property type="entry name" value="Sig_transdc_His_kin-like_C"/>
</dbReference>
<dbReference type="SUPFAM" id="SSF55874">
    <property type="entry name" value="ATPase domain of HSP90 chaperone/DNA topoisomerase II/histidine kinase"/>
    <property type="match status" value="1"/>
</dbReference>
<evidence type="ECO:0000256" key="1">
    <source>
        <dbReference type="ARBA" id="ARBA00000085"/>
    </source>
</evidence>
<evidence type="ECO:0000256" key="5">
    <source>
        <dbReference type="ARBA" id="ARBA00022777"/>
    </source>
</evidence>
<keyword evidence="5" id="KW-0418">Kinase</keyword>
<feature type="domain" description="Histidine kinase" evidence="9">
    <location>
        <begin position="230"/>
        <end position="452"/>
    </location>
</feature>
<dbReference type="CDD" id="cd16922">
    <property type="entry name" value="HATPase_EvgS-ArcB-TorS-like"/>
    <property type="match status" value="1"/>
</dbReference>
<comment type="catalytic activity">
    <reaction evidence="1">
        <text>ATP + protein L-histidine = ADP + protein N-phospho-L-histidine.</text>
        <dbReference type="EC" id="2.7.13.3"/>
    </reaction>
</comment>
<dbReference type="PANTHER" id="PTHR43711">
    <property type="entry name" value="TWO-COMPONENT HISTIDINE KINASE"/>
    <property type="match status" value="1"/>
</dbReference>
<dbReference type="SMART" id="SM00388">
    <property type="entry name" value="HisKA"/>
    <property type="match status" value="1"/>
</dbReference>
<reference evidence="11" key="1">
    <citation type="submission" date="2020-12" db="EMBL/GenBank/DDBJ databases">
        <title>The genome sequence of Inhella sp. 1Y17.</title>
        <authorList>
            <person name="Liu Y."/>
        </authorList>
    </citation>
    <scope>NUCLEOTIDE SEQUENCE</scope>
    <source>
        <strain evidence="11">1Y17</strain>
    </source>
</reference>
<keyword evidence="8" id="KW-0812">Transmembrane</keyword>
<dbReference type="InterPro" id="IPR036097">
    <property type="entry name" value="HisK_dim/P_sf"/>
</dbReference>
<dbReference type="Pfam" id="PF00072">
    <property type="entry name" value="Response_reg"/>
    <property type="match status" value="1"/>
</dbReference>
<evidence type="ECO:0000256" key="8">
    <source>
        <dbReference type="SAM" id="Phobius"/>
    </source>
</evidence>
<feature type="transmembrane region" description="Helical" evidence="8">
    <location>
        <begin position="126"/>
        <end position="145"/>
    </location>
</feature>
<feature type="domain" description="Response regulatory" evidence="10">
    <location>
        <begin position="474"/>
        <end position="589"/>
    </location>
</feature>
<accession>A0A931J4C3</accession>
<dbReference type="InterPro" id="IPR003594">
    <property type="entry name" value="HATPase_dom"/>
</dbReference>
<evidence type="ECO:0000256" key="7">
    <source>
        <dbReference type="PROSITE-ProRule" id="PRU00169"/>
    </source>
</evidence>
<dbReference type="PANTHER" id="PTHR43711:SF1">
    <property type="entry name" value="HISTIDINE KINASE 1"/>
    <property type="match status" value="1"/>
</dbReference>
<dbReference type="InterPro" id="IPR050736">
    <property type="entry name" value="Sensor_HK_Regulatory"/>
</dbReference>
<proteinExistence type="predicted"/>
<dbReference type="EMBL" id="JAEDAK010000004">
    <property type="protein sequence ID" value="MBH9576642.1"/>
    <property type="molecule type" value="Genomic_DNA"/>
</dbReference>
<dbReference type="SUPFAM" id="SSF52172">
    <property type="entry name" value="CheY-like"/>
    <property type="match status" value="1"/>
</dbReference>
<dbReference type="CDD" id="cd00156">
    <property type="entry name" value="REC"/>
    <property type="match status" value="1"/>
</dbReference>
<dbReference type="Pfam" id="PF00512">
    <property type="entry name" value="HisKA"/>
    <property type="match status" value="1"/>
</dbReference>
<feature type="modified residue" description="4-aspartylphosphate" evidence="7">
    <location>
        <position position="524"/>
    </location>
</feature>
<evidence type="ECO:0000256" key="6">
    <source>
        <dbReference type="ARBA" id="ARBA00023012"/>
    </source>
</evidence>
<feature type="transmembrane region" description="Helical" evidence="8">
    <location>
        <begin position="63"/>
        <end position="82"/>
    </location>
</feature>
<feature type="transmembrane region" description="Helical" evidence="8">
    <location>
        <begin position="103"/>
        <end position="120"/>
    </location>
</feature>
<evidence type="ECO:0000313" key="12">
    <source>
        <dbReference type="Proteomes" id="UP000613266"/>
    </source>
</evidence>
<evidence type="ECO:0000313" key="11">
    <source>
        <dbReference type="EMBL" id="MBH9576642.1"/>
    </source>
</evidence>